<evidence type="ECO:0000313" key="2">
    <source>
        <dbReference type="EMBL" id="TWT65407.1"/>
    </source>
</evidence>
<keyword evidence="3" id="KW-1185">Reference proteome</keyword>
<dbReference type="GO" id="GO:0035438">
    <property type="term" value="F:cyclic-di-GMP binding"/>
    <property type="evidence" value="ECO:0007669"/>
    <property type="project" value="InterPro"/>
</dbReference>
<dbReference type="SUPFAM" id="SSF141371">
    <property type="entry name" value="PilZ domain-like"/>
    <property type="match status" value="1"/>
</dbReference>
<name>A0A5C5XQE7_9BACT</name>
<dbReference type="RefSeq" id="WP_146591856.1">
    <property type="nucleotide sequence ID" value="NZ_SJPO01000019.1"/>
</dbReference>
<accession>A0A5C5XQE7</accession>
<dbReference type="Proteomes" id="UP000318478">
    <property type="component" value="Unassembled WGS sequence"/>
</dbReference>
<gene>
    <name evidence="2" type="ORF">Pla123a_48750</name>
</gene>
<proteinExistence type="predicted"/>
<sequence length="144" mass="15921">MLDAGNEQGVIDKLWSVAATHAMVPAQDRRSWQNNAATPTRFDSRRTFGRYTYGRRAILLLDGRTLGVYLNDVSREGVGFFSPVQLFPGHAYTLVMPGPTKVQVDIRRCRRVGEESYRCGGRFVEGEYLPPEEAGEPAEGGGGI</sequence>
<dbReference type="Pfam" id="PF07238">
    <property type="entry name" value="PilZ"/>
    <property type="match status" value="1"/>
</dbReference>
<organism evidence="2 3">
    <name type="scientific">Posidoniimonas polymericola</name>
    <dbReference type="NCBI Taxonomy" id="2528002"/>
    <lineage>
        <taxon>Bacteria</taxon>
        <taxon>Pseudomonadati</taxon>
        <taxon>Planctomycetota</taxon>
        <taxon>Planctomycetia</taxon>
        <taxon>Pirellulales</taxon>
        <taxon>Lacipirellulaceae</taxon>
        <taxon>Posidoniimonas</taxon>
    </lineage>
</organism>
<reference evidence="2 3" key="1">
    <citation type="submission" date="2019-02" db="EMBL/GenBank/DDBJ databases">
        <title>Deep-cultivation of Planctomycetes and their phenomic and genomic characterization uncovers novel biology.</title>
        <authorList>
            <person name="Wiegand S."/>
            <person name="Jogler M."/>
            <person name="Boedeker C."/>
            <person name="Pinto D."/>
            <person name="Vollmers J."/>
            <person name="Rivas-Marin E."/>
            <person name="Kohn T."/>
            <person name="Peeters S.H."/>
            <person name="Heuer A."/>
            <person name="Rast P."/>
            <person name="Oberbeckmann S."/>
            <person name="Bunk B."/>
            <person name="Jeske O."/>
            <person name="Meyerdierks A."/>
            <person name="Storesund J.E."/>
            <person name="Kallscheuer N."/>
            <person name="Luecker S."/>
            <person name="Lage O.M."/>
            <person name="Pohl T."/>
            <person name="Merkel B.J."/>
            <person name="Hornburger P."/>
            <person name="Mueller R.-W."/>
            <person name="Bruemmer F."/>
            <person name="Labrenz M."/>
            <person name="Spormann A.M."/>
            <person name="Op Den Camp H."/>
            <person name="Overmann J."/>
            <person name="Amann R."/>
            <person name="Jetten M.S.M."/>
            <person name="Mascher T."/>
            <person name="Medema M.H."/>
            <person name="Devos D.P."/>
            <person name="Kaster A.-K."/>
            <person name="Ovreas L."/>
            <person name="Rohde M."/>
            <person name="Galperin M.Y."/>
            <person name="Jogler C."/>
        </authorList>
    </citation>
    <scope>NUCLEOTIDE SEQUENCE [LARGE SCALE GENOMIC DNA]</scope>
    <source>
        <strain evidence="2 3">Pla123a</strain>
    </source>
</reference>
<comment type="caution">
    <text evidence="2">The sequence shown here is derived from an EMBL/GenBank/DDBJ whole genome shotgun (WGS) entry which is preliminary data.</text>
</comment>
<dbReference type="EMBL" id="SJPO01000019">
    <property type="protein sequence ID" value="TWT65407.1"/>
    <property type="molecule type" value="Genomic_DNA"/>
</dbReference>
<dbReference type="OrthoDB" id="279669at2"/>
<evidence type="ECO:0000313" key="3">
    <source>
        <dbReference type="Proteomes" id="UP000318478"/>
    </source>
</evidence>
<evidence type="ECO:0000259" key="1">
    <source>
        <dbReference type="Pfam" id="PF07238"/>
    </source>
</evidence>
<protein>
    <recommendedName>
        <fullName evidence="1">PilZ domain-containing protein</fullName>
    </recommendedName>
</protein>
<dbReference type="InterPro" id="IPR009875">
    <property type="entry name" value="PilZ_domain"/>
</dbReference>
<dbReference type="AlphaFoldDB" id="A0A5C5XQE7"/>
<feature type="domain" description="PilZ" evidence="1">
    <location>
        <begin position="45"/>
        <end position="125"/>
    </location>
</feature>